<evidence type="ECO:0000259" key="13">
    <source>
        <dbReference type="PROSITE" id="PS50016"/>
    </source>
</evidence>
<evidence type="ECO:0000256" key="2">
    <source>
        <dbReference type="ARBA" id="ARBA00022723"/>
    </source>
</evidence>
<feature type="compositionally biased region" description="Acidic residues" evidence="11">
    <location>
        <begin position="1"/>
        <end position="27"/>
    </location>
</feature>
<evidence type="ECO:0000256" key="3">
    <source>
        <dbReference type="ARBA" id="ARBA00022737"/>
    </source>
</evidence>
<dbReference type="InterPro" id="IPR013083">
    <property type="entry name" value="Znf_RING/FYVE/PHD"/>
</dbReference>
<feature type="compositionally biased region" description="Polar residues" evidence="11">
    <location>
        <begin position="1469"/>
        <end position="1484"/>
    </location>
</feature>
<keyword evidence="6" id="KW-0378">Hydrolase</keyword>
<dbReference type="InterPro" id="IPR027417">
    <property type="entry name" value="P-loop_NTPase"/>
</dbReference>
<sequence length="1554" mass="175201">MATEDDDVVQESENEGEEAYEGEEMQGNDEINNAGANFNSLAERLRARTKRKPSYLEEDGAQEEEQEEQEQDDWFDEEGDGDEEFLEVHKMEQSEDFCGICHLGGNLLCCDTCTGVYHLSCLNPPLKIVPRGSWSCPKCVDPLGDVDKFLDCQLRPKAVLSATGGGGGKDVSAPDPISKALVKQYLIKWKSRSYLHCSWVMANDVEKGMKSFPGLRMKLNYFHKQLEAAKRWNTDEERVPVRPEWTTVDRILDTRNHGDVTEYLVKWKELGYDEATWEVKEDVAPFQTEVAKYKSIMARGKKRKGTTLDNKEPKRQRKDFKPFENTPKFLVGGSLHPYQLEGLNFLRFAWQQNKHVILADEMGLGKTIQSIAFVAALVEEGVSLPQLVVAPLSTLRNWEREFSTWAPHLNVVMYVGSSQSRAILREYEFFLPKTAKMKRVKGKKKKFASGGESRQDRIKFDVLLTSYEMINLDTTILKALKWECLIVDEGHRLKNKDSKLFQTLQTFSTRHRVLLTGTPLQNNLDELFMLMHFLDAGKFGSLEEFQEEFRDINQEEQVGRLHKMLAPHLLRRVKKDVMKELPPKKELILRVELSSLQKEYYKAILTRNYQILSRSGGPQISLNNVVMELRKLCGHPYLLEGVEPQTRNQNEANRQLLEVSGKLLLLDKMMVKLKADGHRVLIYSQFTRMLDILEDWIHDKKWGYERIDGKINGVERQVRIDRFNAPTSTKFCFLLSTRAGGLGINLATADTVIIYDSDWNPHADLQAMARAHRLGQTNKVMIFRLVTRGTIEERMMQMTKKKMVLEHLVVGRMKAQIMNQEELDDILRYGAKELFAEEGDEAGKSSRQIHYDDVSIDRLLDRSQVEAEDERAADDEEDNDLLKAFKVANFEYVNEEDALAAAAAAEEAEKEVKAKREAELAEGPGRVQFWDSLLKDRAVEVQVEEVQELGKGKRSRKQVLQLGVGSNEDHANVENNGSSDDGPDHRWLPVEDSDSPNDTFRDAAADVVPGRRHHQPAKKKPREDFSSAKPPPLLESDGTSIKVLGFSLKQRAVFIHVLMRFGLGDFTWVEFIPRLKPKTVDEIQAYGTLFMSHVSEDITNSPNFSDGVPKEGLRIQDVLVRLAILHLIQNKVKAMAENPSMPLFPDGVYTSRYYSLRNTKVWKEEHDRKLLFAIARHGYGRWLDVLEDAQLSLQPVIRAELLLRKVDDGSSFAQNGDAHHSSNDVENGSGKGVPQGQVMNLEEEKEVSLQKRMVDFLKRRVLVLEKVLSAEYHKESLMEQGAAEETVPSVTAEHTVTATATTHPGPTHCSKALPISSEEIAVSAFDDDPSRLLVVQIYNQMCGVLNENEGDAAQSYCGNKSAGLRFRKALRAVELLCIRMRNALFEQPLSQKLDLLQSHTQQQQQGGCVEAPHDGRTATIAVGGAKEDVMEEAQSDDALSGGGSDNYADIDAEIDPDSDLEGNPEKSMPQRNSTNVNESVSQPKGSSLDGLLLGSGSSRKRVEFIDRSTPPEHSKRDASTNGGAIAAAKPPVLTLQYKDSSSKLSPGIVYLEDS</sequence>
<dbReference type="SMART" id="SM00249">
    <property type="entry name" value="PHD"/>
    <property type="match status" value="1"/>
</dbReference>
<dbReference type="CDD" id="cd18659">
    <property type="entry name" value="CD2_tandem"/>
    <property type="match status" value="1"/>
</dbReference>
<dbReference type="SUPFAM" id="SSF52540">
    <property type="entry name" value="P-loop containing nucleoside triphosphate hydrolases"/>
    <property type="match status" value="2"/>
</dbReference>
<dbReference type="Gene3D" id="3.40.50.10810">
    <property type="entry name" value="Tandem AAA-ATPase domain"/>
    <property type="match status" value="1"/>
</dbReference>
<keyword evidence="2" id="KW-0479">Metal-binding</keyword>
<dbReference type="SMART" id="SM00490">
    <property type="entry name" value="HELICc"/>
    <property type="match status" value="1"/>
</dbReference>
<evidence type="ECO:0000313" key="16">
    <source>
        <dbReference type="EMBL" id="CAK9257312.1"/>
    </source>
</evidence>
<dbReference type="PANTHER" id="PTHR45623">
    <property type="entry name" value="CHROMODOMAIN-HELICASE-DNA-BINDING PROTEIN 3-RELATED-RELATED"/>
    <property type="match status" value="1"/>
</dbReference>
<accession>A0ABP0VT14</accession>
<evidence type="ECO:0000259" key="12">
    <source>
        <dbReference type="PROSITE" id="PS50013"/>
    </source>
</evidence>
<feature type="compositionally biased region" description="Acidic residues" evidence="11">
    <location>
        <begin position="1448"/>
        <end position="1462"/>
    </location>
</feature>
<keyword evidence="5 10" id="KW-0863">Zinc-finger</keyword>
<dbReference type="EMBL" id="OZ020105">
    <property type="protein sequence ID" value="CAK9257312.1"/>
    <property type="molecule type" value="Genomic_DNA"/>
</dbReference>
<feature type="compositionally biased region" description="Basic residues" evidence="11">
    <location>
        <begin position="1010"/>
        <end position="1020"/>
    </location>
</feature>
<feature type="compositionally biased region" description="Acidic residues" evidence="11">
    <location>
        <begin position="56"/>
        <end position="78"/>
    </location>
</feature>
<dbReference type="Proteomes" id="UP001497444">
    <property type="component" value="Chromosome 10"/>
</dbReference>
<feature type="domain" description="Helicase C-terminal" evidence="15">
    <location>
        <begin position="665"/>
        <end position="824"/>
    </location>
</feature>
<evidence type="ECO:0000256" key="6">
    <source>
        <dbReference type="ARBA" id="ARBA00022801"/>
    </source>
</evidence>
<keyword evidence="8" id="KW-0067">ATP-binding</keyword>
<feature type="region of interest" description="Disordered" evidence="11">
    <location>
        <begin position="1429"/>
        <end position="1533"/>
    </location>
</feature>
<dbReference type="Pfam" id="PF00176">
    <property type="entry name" value="SNF2-rel_dom"/>
    <property type="match status" value="1"/>
</dbReference>
<dbReference type="InterPro" id="IPR016197">
    <property type="entry name" value="Chromo-like_dom_sf"/>
</dbReference>
<dbReference type="PROSITE" id="PS01359">
    <property type="entry name" value="ZF_PHD_1"/>
    <property type="match status" value="1"/>
</dbReference>
<dbReference type="Gene3D" id="1.10.10.60">
    <property type="entry name" value="Homeodomain-like"/>
    <property type="match status" value="1"/>
</dbReference>
<evidence type="ECO:0000256" key="9">
    <source>
        <dbReference type="ARBA" id="ARBA00023242"/>
    </source>
</evidence>
<dbReference type="CDD" id="cd18660">
    <property type="entry name" value="CD1_tandem"/>
    <property type="match status" value="1"/>
</dbReference>
<organism evidence="16 17">
    <name type="scientific">Sphagnum jensenii</name>
    <dbReference type="NCBI Taxonomy" id="128206"/>
    <lineage>
        <taxon>Eukaryota</taxon>
        <taxon>Viridiplantae</taxon>
        <taxon>Streptophyta</taxon>
        <taxon>Embryophyta</taxon>
        <taxon>Bryophyta</taxon>
        <taxon>Sphagnophytina</taxon>
        <taxon>Sphagnopsida</taxon>
        <taxon>Sphagnales</taxon>
        <taxon>Sphagnaceae</taxon>
        <taxon>Sphagnum</taxon>
    </lineage>
</organism>
<dbReference type="Gene3D" id="2.40.50.40">
    <property type="match status" value="2"/>
</dbReference>
<comment type="subcellular location">
    <subcellularLocation>
        <location evidence="1">Nucleus</location>
    </subcellularLocation>
</comment>
<feature type="region of interest" description="Disordered" evidence="11">
    <location>
        <begin position="1"/>
        <end position="78"/>
    </location>
</feature>
<feature type="compositionally biased region" description="Low complexity" evidence="11">
    <location>
        <begin position="1485"/>
        <end position="1497"/>
    </location>
</feature>
<keyword evidence="9" id="KW-0539">Nucleus</keyword>
<dbReference type="CDD" id="cd15532">
    <property type="entry name" value="PHD2_CHD_II"/>
    <property type="match status" value="1"/>
</dbReference>
<evidence type="ECO:0000259" key="14">
    <source>
        <dbReference type="PROSITE" id="PS51192"/>
    </source>
</evidence>
<evidence type="ECO:0000256" key="1">
    <source>
        <dbReference type="ARBA" id="ARBA00004123"/>
    </source>
</evidence>
<keyword evidence="4" id="KW-0547">Nucleotide-binding</keyword>
<keyword evidence="7" id="KW-0862">Zinc</keyword>
<dbReference type="SMART" id="SM00487">
    <property type="entry name" value="DEXDc"/>
    <property type="match status" value="1"/>
</dbReference>
<dbReference type="InterPro" id="IPR038718">
    <property type="entry name" value="SNF2-like_sf"/>
</dbReference>
<gene>
    <name evidence="16" type="ORF">CSSPJE1EN1_LOCUS2790</name>
</gene>
<dbReference type="InterPro" id="IPR049730">
    <property type="entry name" value="SNF2/RAD54-like_C"/>
</dbReference>
<dbReference type="Gene3D" id="3.40.50.300">
    <property type="entry name" value="P-loop containing nucleotide triphosphate hydrolases"/>
    <property type="match status" value="1"/>
</dbReference>
<evidence type="ECO:0000256" key="4">
    <source>
        <dbReference type="ARBA" id="ARBA00022741"/>
    </source>
</evidence>
<proteinExistence type="predicted"/>
<dbReference type="InterPro" id="IPR001650">
    <property type="entry name" value="Helicase_C-like"/>
</dbReference>
<feature type="domain" description="Helicase ATP-binding" evidence="14">
    <location>
        <begin position="347"/>
        <end position="537"/>
    </location>
</feature>
<dbReference type="InterPro" id="IPR014001">
    <property type="entry name" value="Helicase_ATP-bd"/>
</dbReference>
<feature type="domain" description="PHD-type" evidence="13">
    <location>
        <begin position="95"/>
        <end position="142"/>
    </location>
</feature>
<evidence type="ECO:0000256" key="7">
    <source>
        <dbReference type="ARBA" id="ARBA00022833"/>
    </source>
</evidence>
<dbReference type="InterPro" id="IPR009463">
    <property type="entry name" value="DUF1087"/>
</dbReference>
<evidence type="ECO:0000256" key="5">
    <source>
        <dbReference type="ARBA" id="ARBA00022771"/>
    </source>
</evidence>
<dbReference type="InterPro" id="IPR000953">
    <property type="entry name" value="Chromo/chromo_shadow_dom"/>
</dbReference>
<dbReference type="PROSITE" id="PS51194">
    <property type="entry name" value="HELICASE_CTER"/>
    <property type="match status" value="1"/>
</dbReference>
<evidence type="ECO:0000256" key="11">
    <source>
        <dbReference type="SAM" id="MobiDB-lite"/>
    </source>
</evidence>
<dbReference type="Pfam" id="PF00628">
    <property type="entry name" value="PHD"/>
    <property type="match status" value="1"/>
</dbReference>
<dbReference type="SUPFAM" id="SSF54160">
    <property type="entry name" value="Chromo domain-like"/>
    <property type="match status" value="2"/>
</dbReference>
<feature type="region of interest" description="Disordered" evidence="11">
    <location>
        <begin position="1212"/>
        <end position="1237"/>
    </location>
</feature>
<protein>
    <submittedName>
        <fullName evidence="16">Uncharacterized protein</fullName>
    </submittedName>
</protein>
<dbReference type="Pfam" id="PF06465">
    <property type="entry name" value="DUF1087"/>
    <property type="match status" value="1"/>
</dbReference>
<evidence type="ECO:0000256" key="10">
    <source>
        <dbReference type="PROSITE-ProRule" id="PRU00146"/>
    </source>
</evidence>
<dbReference type="PROSITE" id="PS50013">
    <property type="entry name" value="CHROMO_2"/>
    <property type="match status" value="1"/>
</dbReference>
<dbReference type="InterPro" id="IPR000330">
    <property type="entry name" value="SNF2_N"/>
</dbReference>
<feature type="region of interest" description="Disordered" evidence="11">
    <location>
        <begin position="963"/>
        <end position="1033"/>
    </location>
</feature>
<dbReference type="InterPro" id="IPR009462">
    <property type="entry name" value="CHD_II_SANT-like"/>
</dbReference>
<dbReference type="SMART" id="SM00298">
    <property type="entry name" value="CHROMO"/>
    <property type="match status" value="2"/>
</dbReference>
<dbReference type="InterPro" id="IPR001965">
    <property type="entry name" value="Znf_PHD"/>
</dbReference>
<dbReference type="Gene3D" id="3.30.40.10">
    <property type="entry name" value="Zinc/RING finger domain, C3HC4 (zinc finger)"/>
    <property type="match status" value="1"/>
</dbReference>
<name>A0ABP0VT14_9BRYO</name>
<dbReference type="Pfam" id="PF00271">
    <property type="entry name" value="Helicase_C"/>
    <property type="match status" value="1"/>
</dbReference>
<dbReference type="Pfam" id="PF00385">
    <property type="entry name" value="Chromo"/>
    <property type="match status" value="1"/>
</dbReference>
<dbReference type="Pfam" id="PF06461">
    <property type="entry name" value="CHDII_SANT-like"/>
    <property type="match status" value="1"/>
</dbReference>
<keyword evidence="3" id="KW-0677">Repeat</keyword>
<dbReference type="PANTHER" id="PTHR45623:SF17">
    <property type="entry name" value="CHROMODOMAIN-HELICASE-DNA-BINDING PROTEIN 3-RELATED"/>
    <property type="match status" value="1"/>
</dbReference>
<feature type="compositionally biased region" description="Polar residues" evidence="11">
    <location>
        <begin position="29"/>
        <end position="40"/>
    </location>
</feature>
<dbReference type="InterPro" id="IPR019787">
    <property type="entry name" value="Znf_PHD-finger"/>
</dbReference>
<dbReference type="InterPro" id="IPR019786">
    <property type="entry name" value="Zinc_finger_PHD-type_CS"/>
</dbReference>
<evidence type="ECO:0000313" key="17">
    <source>
        <dbReference type="Proteomes" id="UP001497444"/>
    </source>
</evidence>
<dbReference type="SMART" id="SM01147">
    <property type="entry name" value="DUF1087"/>
    <property type="match status" value="1"/>
</dbReference>
<feature type="compositionally biased region" description="Basic and acidic residues" evidence="11">
    <location>
        <begin position="1500"/>
        <end position="1518"/>
    </location>
</feature>
<dbReference type="PROSITE" id="PS50016">
    <property type="entry name" value="ZF_PHD_2"/>
    <property type="match status" value="1"/>
</dbReference>
<evidence type="ECO:0000259" key="15">
    <source>
        <dbReference type="PROSITE" id="PS51194"/>
    </source>
</evidence>
<dbReference type="SMART" id="SM01146">
    <property type="entry name" value="DUF1086"/>
    <property type="match status" value="1"/>
</dbReference>
<keyword evidence="17" id="KW-1185">Reference proteome</keyword>
<evidence type="ECO:0000256" key="8">
    <source>
        <dbReference type="ARBA" id="ARBA00022840"/>
    </source>
</evidence>
<dbReference type="PROSITE" id="PS51192">
    <property type="entry name" value="HELICASE_ATP_BIND_1"/>
    <property type="match status" value="1"/>
</dbReference>
<feature type="domain" description="Chromo" evidence="12">
    <location>
        <begin position="246"/>
        <end position="293"/>
    </location>
</feature>
<reference evidence="16" key="1">
    <citation type="submission" date="2024-02" db="EMBL/GenBank/DDBJ databases">
        <authorList>
            <consortium name="ELIXIR-Norway"/>
            <consortium name="Elixir Norway"/>
        </authorList>
    </citation>
    <scope>NUCLEOTIDE SEQUENCE</scope>
</reference>
<dbReference type="CDD" id="cd18793">
    <property type="entry name" value="SF2_C_SNF"/>
    <property type="match status" value="1"/>
</dbReference>
<dbReference type="InterPro" id="IPR023780">
    <property type="entry name" value="Chromo_domain"/>
</dbReference>